<keyword evidence="3" id="KW-0732">Signal</keyword>
<accession>A0ABQ7YYV4</accession>
<protein>
    <submittedName>
        <fullName evidence="4">Uncharacterized protein</fullName>
    </submittedName>
</protein>
<evidence type="ECO:0000313" key="5">
    <source>
        <dbReference type="Proteomes" id="UP000824890"/>
    </source>
</evidence>
<evidence type="ECO:0000256" key="2">
    <source>
        <dbReference type="ARBA" id="ARBA00022777"/>
    </source>
</evidence>
<feature type="signal peptide" evidence="3">
    <location>
        <begin position="1"/>
        <end position="22"/>
    </location>
</feature>
<dbReference type="InterPro" id="IPR029056">
    <property type="entry name" value="Ribokinase-like"/>
</dbReference>
<dbReference type="PANTHER" id="PTHR10584:SF166">
    <property type="entry name" value="RIBOKINASE"/>
    <property type="match status" value="1"/>
</dbReference>
<keyword evidence="2" id="KW-0418">Kinase</keyword>
<name>A0ABQ7YYV4_BRANA</name>
<dbReference type="Gene3D" id="3.40.1190.20">
    <property type="match status" value="1"/>
</dbReference>
<dbReference type="PANTHER" id="PTHR10584">
    <property type="entry name" value="SUGAR KINASE"/>
    <property type="match status" value="1"/>
</dbReference>
<dbReference type="EMBL" id="JAGKQM010000016">
    <property type="protein sequence ID" value="KAH0873082.1"/>
    <property type="molecule type" value="Genomic_DNA"/>
</dbReference>
<keyword evidence="1" id="KW-0808">Transferase</keyword>
<comment type="caution">
    <text evidence="4">The sequence shown here is derived from an EMBL/GenBank/DDBJ whole genome shotgun (WGS) entry which is preliminary data.</text>
</comment>
<proteinExistence type="predicted"/>
<keyword evidence="5" id="KW-1185">Reference proteome</keyword>
<evidence type="ECO:0000256" key="3">
    <source>
        <dbReference type="SAM" id="SignalP"/>
    </source>
</evidence>
<evidence type="ECO:0000313" key="4">
    <source>
        <dbReference type="EMBL" id="KAH0873082.1"/>
    </source>
</evidence>
<sequence length="232" mass="26723">MFRMGNGSLFLADLKLAGVLFSVEFDFCSTANCPSVFDAQANYLNQKLLTVDVEPKHIITKTYMRKLVIEEILQSDWQSSIIIIGGANMIGWPEKMIDDELEIVRNAGVVQLQREIPYSINIQVAKAMKRAVVQVILTWEEWIPPIPNELLDSPFPPVTNVSAANAPTGPVYCKVWYNHLILQYYHLVRLKLTLEKSWDYDQHFHANRILDRKRKDNSFKTGKNNDNISYDY</sequence>
<feature type="chain" id="PRO_5046227060" evidence="3">
    <location>
        <begin position="23"/>
        <end position="232"/>
    </location>
</feature>
<gene>
    <name evidence="4" type="ORF">HID58_070444</name>
</gene>
<reference evidence="4 5" key="1">
    <citation type="submission" date="2021-05" db="EMBL/GenBank/DDBJ databases">
        <title>Genome Assembly of Synthetic Allotetraploid Brassica napus Reveals Homoeologous Exchanges between Subgenomes.</title>
        <authorList>
            <person name="Davis J.T."/>
        </authorList>
    </citation>
    <scope>NUCLEOTIDE SEQUENCE [LARGE SCALE GENOMIC DNA]</scope>
    <source>
        <strain evidence="5">cv. Da-Ae</strain>
        <tissue evidence="4">Seedling</tissue>
    </source>
</reference>
<evidence type="ECO:0000256" key="1">
    <source>
        <dbReference type="ARBA" id="ARBA00022679"/>
    </source>
</evidence>
<organism evidence="4 5">
    <name type="scientific">Brassica napus</name>
    <name type="common">Rape</name>
    <dbReference type="NCBI Taxonomy" id="3708"/>
    <lineage>
        <taxon>Eukaryota</taxon>
        <taxon>Viridiplantae</taxon>
        <taxon>Streptophyta</taxon>
        <taxon>Embryophyta</taxon>
        <taxon>Tracheophyta</taxon>
        <taxon>Spermatophyta</taxon>
        <taxon>Magnoliopsida</taxon>
        <taxon>eudicotyledons</taxon>
        <taxon>Gunneridae</taxon>
        <taxon>Pentapetalae</taxon>
        <taxon>rosids</taxon>
        <taxon>malvids</taxon>
        <taxon>Brassicales</taxon>
        <taxon>Brassicaceae</taxon>
        <taxon>Brassiceae</taxon>
        <taxon>Brassica</taxon>
    </lineage>
</organism>
<dbReference type="Proteomes" id="UP000824890">
    <property type="component" value="Unassembled WGS sequence"/>
</dbReference>